<proteinExistence type="predicted"/>
<organism evidence="2 3">
    <name type="scientific">Catellatospora coxensis</name>
    <dbReference type="NCBI Taxonomy" id="310354"/>
    <lineage>
        <taxon>Bacteria</taxon>
        <taxon>Bacillati</taxon>
        <taxon>Actinomycetota</taxon>
        <taxon>Actinomycetes</taxon>
        <taxon>Micromonosporales</taxon>
        <taxon>Micromonosporaceae</taxon>
        <taxon>Catellatospora</taxon>
    </lineage>
</organism>
<dbReference type="Proteomes" id="UP000630887">
    <property type="component" value="Unassembled WGS sequence"/>
</dbReference>
<dbReference type="Gene3D" id="1.10.10.10">
    <property type="entry name" value="Winged helix-like DNA-binding domain superfamily/Winged helix DNA-binding domain"/>
    <property type="match status" value="1"/>
</dbReference>
<dbReference type="SMART" id="SM00421">
    <property type="entry name" value="HTH_LUXR"/>
    <property type="match status" value="1"/>
</dbReference>
<comment type="caution">
    <text evidence="2">The sequence shown here is derived from an EMBL/GenBank/DDBJ whole genome shotgun (WGS) entry which is preliminary data.</text>
</comment>
<dbReference type="RefSeq" id="WP_239168085.1">
    <property type="nucleotide sequence ID" value="NZ_BAAALC010000067.1"/>
</dbReference>
<sequence length="58" mass="6234">MRGRDGVAFAVRLYIAEKTVKNHINNINSKLGARNRAEAIAIWLGLAGSLRGPSTPST</sequence>
<evidence type="ECO:0000313" key="3">
    <source>
        <dbReference type="Proteomes" id="UP000630887"/>
    </source>
</evidence>
<feature type="domain" description="HTH luxR-type" evidence="1">
    <location>
        <begin position="1"/>
        <end position="47"/>
    </location>
</feature>
<dbReference type="InterPro" id="IPR036388">
    <property type="entry name" value="WH-like_DNA-bd_sf"/>
</dbReference>
<evidence type="ECO:0000259" key="1">
    <source>
        <dbReference type="PROSITE" id="PS50043"/>
    </source>
</evidence>
<name>A0A8J3PCF2_9ACTN</name>
<dbReference type="InterPro" id="IPR016032">
    <property type="entry name" value="Sig_transdc_resp-reg_C-effctor"/>
</dbReference>
<dbReference type="PROSITE" id="PS50043">
    <property type="entry name" value="HTH_LUXR_2"/>
    <property type="match status" value="1"/>
</dbReference>
<accession>A0A8J3PCF2</accession>
<dbReference type="GO" id="GO:0003677">
    <property type="term" value="F:DNA binding"/>
    <property type="evidence" value="ECO:0007669"/>
    <property type="project" value="InterPro"/>
</dbReference>
<protein>
    <recommendedName>
        <fullName evidence="1">HTH luxR-type domain-containing protein</fullName>
    </recommendedName>
</protein>
<keyword evidence="3" id="KW-1185">Reference proteome</keyword>
<dbReference type="InterPro" id="IPR000792">
    <property type="entry name" value="Tscrpt_reg_LuxR_C"/>
</dbReference>
<gene>
    <name evidence="2" type="ORF">Cco03nite_82840</name>
</gene>
<dbReference type="SUPFAM" id="SSF46894">
    <property type="entry name" value="C-terminal effector domain of the bipartite response regulators"/>
    <property type="match status" value="1"/>
</dbReference>
<reference evidence="2 3" key="1">
    <citation type="submission" date="2021-01" db="EMBL/GenBank/DDBJ databases">
        <title>Whole genome shotgun sequence of Catellatospora coxensis NBRC 107359.</title>
        <authorList>
            <person name="Komaki H."/>
            <person name="Tamura T."/>
        </authorList>
    </citation>
    <scope>NUCLEOTIDE SEQUENCE [LARGE SCALE GENOMIC DNA]</scope>
    <source>
        <strain evidence="2 3">NBRC 107359</strain>
    </source>
</reference>
<evidence type="ECO:0000313" key="2">
    <source>
        <dbReference type="EMBL" id="GIG11584.1"/>
    </source>
</evidence>
<dbReference type="EMBL" id="BONI01000154">
    <property type="protein sequence ID" value="GIG11584.1"/>
    <property type="molecule type" value="Genomic_DNA"/>
</dbReference>
<dbReference type="GO" id="GO:0006355">
    <property type="term" value="P:regulation of DNA-templated transcription"/>
    <property type="evidence" value="ECO:0007669"/>
    <property type="project" value="InterPro"/>
</dbReference>
<dbReference type="Pfam" id="PF00196">
    <property type="entry name" value="GerE"/>
    <property type="match status" value="1"/>
</dbReference>
<dbReference type="AlphaFoldDB" id="A0A8J3PCF2"/>